<protein>
    <submittedName>
        <fullName evidence="1">Uncharacterized protein</fullName>
    </submittedName>
</protein>
<reference evidence="1 2" key="1">
    <citation type="journal article" date="2024" name="G3 (Bethesda)">
        <title>Genome assembly of Hibiscus sabdariffa L. provides insights into metabolisms of medicinal natural products.</title>
        <authorList>
            <person name="Kim T."/>
        </authorList>
    </citation>
    <scope>NUCLEOTIDE SEQUENCE [LARGE SCALE GENOMIC DNA]</scope>
    <source>
        <strain evidence="1">TK-2024</strain>
        <tissue evidence="1">Old leaves</tissue>
    </source>
</reference>
<proteinExistence type="predicted"/>
<name>A0ABR2T6D6_9ROSI</name>
<keyword evidence="2" id="KW-1185">Reference proteome</keyword>
<comment type="caution">
    <text evidence="1">The sequence shown here is derived from an EMBL/GenBank/DDBJ whole genome shotgun (WGS) entry which is preliminary data.</text>
</comment>
<gene>
    <name evidence="1" type="ORF">V6N11_056980</name>
</gene>
<evidence type="ECO:0000313" key="2">
    <source>
        <dbReference type="Proteomes" id="UP001396334"/>
    </source>
</evidence>
<accession>A0ABR2T6D6</accession>
<evidence type="ECO:0000313" key="1">
    <source>
        <dbReference type="EMBL" id="KAK9032723.1"/>
    </source>
</evidence>
<dbReference type="Proteomes" id="UP001396334">
    <property type="component" value="Unassembled WGS sequence"/>
</dbReference>
<sequence length="184" mass="20079">MLSFFIQICESLTSVTTWYQSSSEKRSKNNVVNDESGSANVRDGGVNTAGFVCSCAGHGGAEGQGQAQTRMTGSGQWYIDSGATHHVTPEETKVVQGTEYGGPDAKSGIVPSTRATTERSSNELLVIPELDKLRGRLYQGKMQLMHMSVKEVVKKELMFMKKGPVAGMLLVRSVKKKLELKEEF</sequence>
<organism evidence="1 2">
    <name type="scientific">Hibiscus sabdariffa</name>
    <name type="common">roselle</name>
    <dbReference type="NCBI Taxonomy" id="183260"/>
    <lineage>
        <taxon>Eukaryota</taxon>
        <taxon>Viridiplantae</taxon>
        <taxon>Streptophyta</taxon>
        <taxon>Embryophyta</taxon>
        <taxon>Tracheophyta</taxon>
        <taxon>Spermatophyta</taxon>
        <taxon>Magnoliopsida</taxon>
        <taxon>eudicotyledons</taxon>
        <taxon>Gunneridae</taxon>
        <taxon>Pentapetalae</taxon>
        <taxon>rosids</taxon>
        <taxon>malvids</taxon>
        <taxon>Malvales</taxon>
        <taxon>Malvaceae</taxon>
        <taxon>Malvoideae</taxon>
        <taxon>Hibiscus</taxon>
    </lineage>
</organism>
<dbReference type="EMBL" id="JBBPBN010000009">
    <property type="protein sequence ID" value="KAK9032723.1"/>
    <property type="molecule type" value="Genomic_DNA"/>
</dbReference>